<keyword evidence="1" id="KW-0285">Flavoprotein</keyword>
<dbReference type="PROSITE" id="PS00573">
    <property type="entry name" value="PYRIDINE_REDOX_2"/>
    <property type="match status" value="1"/>
</dbReference>
<dbReference type="InterPro" id="IPR036188">
    <property type="entry name" value="FAD/NAD-bd_sf"/>
</dbReference>
<evidence type="ECO:0000313" key="9">
    <source>
        <dbReference type="Proteomes" id="UP000295063"/>
    </source>
</evidence>
<sequence>MTKHQERYDVAIIGGGAAGLTAALYCGRARLKTVLFEKALPGGLATYTSEIENFPGFPEPITGTELMKRFERQAKRFGVAMKLTAAKSVSLEGRDKKISTFRTDYTAKAVIIASGGKPRLTGAAGEERFLFDKGISFCATCDAAFYTDKTVLVIGSGDAAIEEAIFLTKFAKKVQVSVIHDTGILDANEVAKEQAFSTPKLEFIWNTMVQEFKGEERLNQVVLKNIKTGELETVDVDGCFLFIGYLPDTDLFKGQLNMTSRGYILTNDQMETNLEGVFAIGDVRDKVLRQVATAVGDGAVGGVAAERFLAEAAYLEQQLLTSGKPTLVYCWNPTDSDCRTLMTEVEQLKEKYGDTFRVVTIDMYKSAKMAEKLGIHQAPAFALIKDQAICCRLTACTEELAAAIEKEFLPC</sequence>
<dbReference type="Proteomes" id="UP000295063">
    <property type="component" value="Unassembled WGS sequence"/>
</dbReference>
<evidence type="ECO:0000256" key="2">
    <source>
        <dbReference type="ARBA" id="ARBA00022827"/>
    </source>
</evidence>
<dbReference type="PANTHER" id="PTHR48105">
    <property type="entry name" value="THIOREDOXIN REDUCTASE 1-RELATED-RELATED"/>
    <property type="match status" value="1"/>
</dbReference>
<evidence type="ECO:0000313" key="8">
    <source>
        <dbReference type="EMBL" id="TCL37649.1"/>
    </source>
</evidence>
<dbReference type="PRINTS" id="PR00368">
    <property type="entry name" value="FADPNR"/>
</dbReference>
<dbReference type="EMBL" id="SLUI01000005">
    <property type="protein sequence ID" value="TCL37649.1"/>
    <property type="molecule type" value="Genomic_DNA"/>
</dbReference>
<evidence type="ECO:0000256" key="4">
    <source>
        <dbReference type="ARBA" id="ARBA00023157"/>
    </source>
</evidence>
<dbReference type="InterPro" id="IPR023753">
    <property type="entry name" value="FAD/NAD-binding_dom"/>
</dbReference>
<dbReference type="InterPro" id="IPR050097">
    <property type="entry name" value="Ferredoxin-NADP_redctase_2"/>
</dbReference>
<dbReference type="SUPFAM" id="SSF52833">
    <property type="entry name" value="Thioredoxin-like"/>
    <property type="match status" value="1"/>
</dbReference>
<keyword evidence="3" id="KW-0560">Oxidoreductase</keyword>
<evidence type="ECO:0000256" key="5">
    <source>
        <dbReference type="ARBA" id="ARBA00023284"/>
    </source>
</evidence>
<comment type="caution">
    <text evidence="8">The sequence shown here is derived from an EMBL/GenBank/DDBJ whole genome shotgun (WGS) entry which is preliminary data.</text>
</comment>
<dbReference type="AlphaFoldDB" id="A0A4R1PY78"/>
<gene>
    <name evidence="8" type="ORF">EV210_10582</name>
</gene>
<evidence type="ECO:0000256" key="3">
    <source>
        <dbReference type="ARBA" id="ARBA00023002"/>
    </source>
</evidence>
<feature type="domain" description="Thioredoxin" evidence="6">
    <location>
        <begin position="315"/>
        <end position="400"/>
    </location>
</feature>
<dbReference type="InterPro" id="IPR013766">
    <property type="entry name" value="Thioredoxin_domain"/>
</dbReference>
<organism evidence="8 9">
    <name type="scientific">Anaerospora hongkongensis</name>
    <dbReference type="NCBI Taxonomy" id="244830"/>
    <lineage>
        <taxon>Bacteria</taxon>
        <taxon>Bacillati</taxon>
        <taxon>Bacillota</taxon>
        <taxon>Negativicutes</taxon>
        <taxon>Selenomonadales</taxon>
        <taxon>Sporomusaceae</taxon>
        <taxon>Anaerospora</taxon>
    </lineage>
</organism>
<dbReference type="Pfam" id="PF07992">
    <property type="entry name" value="Pyr_redox_2"/>
    <property type="match status" value="1"/>
</dbReference>
<dbReference type="OrthoDB" id="9806179at2"/>
<dbReference type="Gene3D" id="3.40.30.10">
    <property type="entry name" value="Glutaredoxin"/>
    <property type="match status" value="1"/>
</dbReference>
<feature type="domain" description="FAD/NAD(P)-binding" evidence="7">
    <location>
        <begin position="8"/>
        <end position="298"/>
    </location>
</feature>
<dbReference type="GO" id="GO:0016668">
    <property type="term" value="F:oxidoreductase activity, acting on a sulfur group of donors, NAD(P) as acceptor"/>
    <property type="evidence" value="ECO:0007669"/>
    <property type="project" value="UniProtKB-ARBA"/>
</dbReference>
<dbReference type="Pfam" id="PF00085">
    <property type="entry name" value="Thioredoxin"/>
    <property type="match status" value="1"/>
</dbReference>
<evidence type="ECO:0000259" key="6">
    <source>
        <dbReference type="Pfam" id="PF00085"/>
    </source>
</evidence>
<protein>
    <submittedName>
        <fullName evidence="8">Thioredoxin reductase (NADPH)</fullName>
    </submittedName>
</protein>
<dbReference type="InterPro" id="IPR008255">
    <property type="entry name" value="Pyr_nucl-diS_OxRdtase_2_AS"/>
</dbReference>
<dbReference type="SUPFAM" id="SSF51905">
    <property type="entry name" value="FAD/NAD(P)-binding domain"/>
    <property type="match status" value="1"/>
</dbReference>
<evidence type="ECO:0000259" key="7">
    <source>
        <dbReference type="Pfam" id="PF07992"/>
    </source>
</evidence>
<dbReference type="Gene3D" id="3.50.50.60">
    <property type="entry name" value="FAD/NAD(P)-binding domain"/>
    <property type="match status" value="2"/>
</dbReference>
<accession>A0A4R1PY78</accession>
<dbReference type="PRINTS" id="PR00469">
    <property type="entry name" value="PNDRDTASEII"/>
</dbReference>
<dbReference type="InterPro" id="IPR036249">
    <property type="entry name" value="Thioredoxin-like_sf"/>
</dbReference>
<evidence type="ECO:0000256" key="1">
    <source>
        <dbReference type="ARBA" id="ARBA00022630"/>
    </source>
</evidence>
<keyword evidence="5" id="KW-0676">Redox-active center</keyword>
<dbReference type="CDD" id="cd02947">
    <property type="entry name" value="TRX_family"/>
    <property type="match status" value="1"/>
</dbReference>
<keyword evidence="2" id="KW-0274">FAD</keyword>
<keyword evidence="4" id="KW-1015">Disulfide bond</keyword>
<keyword evidence="9" id="KW-1185">Reference proteome</keyword>
<name>A0A4R1PY78_9FIRM</name>
<proteinExistence type="predicted"/>
<dbReference type="RefSeq" id="WP_132078524.1">
    <property type="nucleotide sequence ID" value="NZ_SLUI01000005.1"/>
</dbReference>
<reference evidence="8 9" key="1">
    <citation type="submission" date="2019-03" db="EMBL/GenBank/DDBJ databases">
        <title>Genomic Encyclopedia of Type Strains, Phase IV (KMG-IV): sequencing the most valuable type-strain genomes for metagenomic binning, comparative biology and taxonomic classification.</title>
        <authorList>
            <person name="Goeker M."/>
        </authorList>
    </citation>
    <scope>NUCLEOTIDE SEQUENCE [LARGE SCALE GENOMIC DNA]</scope>
    <source>
        <strain evidence="8 9">DSM 15969</strain>
    </source>
</reference>